<evidence type="ECO:0000313" key="2">
    <source>
        <dbReference type="Proteomes" id="UP001596512"/>
    </source>
</evidence>
<sequence>MLYGLATMITGTGRAVRGRMTSAATRAVPVSTQAVCRTASA</sequence>
<organism evidence="1 2">
    <name type="scientific">Actinokineospora soli</name>
    <dbReference type="NCBI Taxonomy" id="1048753"/>
    <lineage>
        <taxon>Bacteria</taxon>
        <taxon>Bacillati</taxon>
        <taxon>Actinomycetota</taxon>
        <taxon>Actinomycetes</taxon>
        <taxon>Pseudonocardiales</taxon>
        <taxon>Pseudonocardiaceae</taxon>
        <taxon>Actinokineospora</taxon>
    </lineage>
</organism>
<evidence type="ECO:0000313" key="1">
    <source>
        <dbReference type="EMBL" id="MFC7617635.1"/>
    </source>
</evidence>
<dbReference type="Proteomes" id="UP001596512">
    <property type="component" value="Unassembled WGS sequence"/>
</dbReference>
<name>A0ABW2TY46_9PSEU</name>
<protein>
    <submittedName>
        <fullName evidence="1">Uncharacterized protein</fullName>
    </submittedName>
</protein>
<proteinExistence type="predicted"/>
<reference evidence="2" key="1">
    <citation type="journal article" date="2019" name="Int. J. Syst. Evol. Microbiol.">
        <title>The Global Catalogue of Microorganisms (GCM) 10K type strain sequencing project: providing services to taxonomists for standard genome sequencing and annotation.</title>
        <authorList>
            <consortium name="The Broad Institute Genomics Platform"/>
            <consortium name="The Broad Institute Genome Sequencing Center for Infectious Disease"/>
            <person name="Wu L."/>
            <person name="Ma J."/>
        </authorList>
    </citation>
    <scope>NUCLEOTIDE SEQUENCE [LARGE SCALE GENOMIC DNA]</scope>
    <source>
        <strain evidence="2">JCM 17695</strain>
    </source>
</reference>
<comment type="caution">
    <text evidence="1">The sequence shown here is derived from an EMBL/GenBank/DDBJ whole genome shotgun (WGS) entry which is preliminary data.</text>
</comment>
<accession>A0ABW2TY46</accession>
<keyword evidence="2" id="KW-1185">Reference proteome</keyword>
<gene>
    <name evidence="1" type="ORF">ACFQV2_33760</name>
</gene>
<dbReference type="EMBL" id="JBHTEY010000004">
    <property type="protein sequence ID" value="MFC7617635.1"/>
    <property type="molecule type" value="Genomic_DNA"/>
</dbReference>